<evidence type="ECO:0000256" key="3">
    <source>
        <dbReference type="ARBA" id="ARBA00022768"/>
    </source>
</evidence>
<dbReference type="PANTHER" id="PTHR42908">
    <property type="entry name" value="TRANSLATION ELONGATION FACTOR-RELATED"/>
    <property type="match status" value="1"/>
</dbReference>
<dbReference type="Proteomes" id="UP000886998">
    <property type="component" value="Unassembled WGS sequence"/>
</dbReference>
<keyword evidence="2" id="KW-0547">Nucleotide-binding</keyword>
<evidence type="ECO:0000256" key="2">
    <source>
        <dbReference type="ARBA" id="ARBA00022741"/>
    </source>
</evidence>
<dbReference type="GO" id="GO:0005829">
    <property type="term" value="C:cytosol"/>
    <property type="evidence" value="ECO:0007669"/>
    <property type="project" value="TreeGrafter"/>
</dbReference>
<sequence>MKSASLHEPLRNRKIRDCETASEHFLKMKELCNLGKIDDFALIHYVIKGETINENCVTIKNKPKCTEEAANLSVLPINLSPNDFETNIAPDVPQMHQSKVKTKTSNLVPVKKDGLHVKDNQKTVTVSPVVRVPVELQHPCNLPKLDSKRSKKPDPMIQCITEEPDEYIVAGTEELHLENCLKDVKEDNARIPFKKTDPVSILKVCQKKSKDVPMRKDAQ</sequence>
<organism evidence="6 7">
    <name type="scientific">Trichonephila inaurata madagascariensis</name>
    <dbReference type="NCBI Taxonomy" id="2747483"/>
    <lineage>
        <taxon>Eukaryota</taxon>
        <taxon>Metazoa</taxon>
        <taxon>Ecdysozoa</taxon>
        <taxon>Arthropoda</taxon>
        <taxon>Chelicerata</taxon>
        <taxon>Arachnida</taxon>
        <taxon>Araneae</taxon>
        <taxon>Araneomorphae</taxon>
        <taxon>Entelegynae</taxon>
        <taxon>Araneoidea</taxon>
        <taxon>Nephilidae</taxon>
        <taxon>Trichonephila</taxon>
        <taxon>Trichonephila inaurata</taxon>
    </lineage>
</organism>
<evidence type="ECO:0000313" key="7">
    <source>
        <dbReference type="Proteomes" id="UP000886998"/>
    </source>
</evidence>
<keyword evidence="7" id="KW-1185">Reference proteome</keyword>
<keyword evidence="4" id="KW-0648">Protein biosynthesis</keyword>
<dbReference type="Gene3D" id="3.30.70.870">
    <property type="entry name" value="Elongation Factor G (Translational Gtpase), domain 3"/>
    <property type="match status" value="1"/>
</dbReference>
<name>A0A8X6X130_9ARAC</name>
<keyword evidence="5" id="KW-0342">GTP-binding</keyword>
<dbReference type="GO" id="GO:0003924">
    <property type="term" value="F:GTPase activity"/>
    <property type="evidence" value="ECO:0007669"/>
    <property type="project" value="TreeGrafter"/>
</dbReference>
<dbReference type="GO" id="GO:0003746">
    <property type="term" value="F:translation elongation factor activity"/>
    <property type="evidence" value="ECO:0007669"/>
    <property type="project" value="UniProtKB-KW"/>
</dbReference>
<dbReference type="EMBL" id="BMAV01003750">
    <property type="protein sequence ID" value="GFY43526.1"/>
    <property type="molecule type" value="Genomic_DNA"/>
</dbReference>
<dbReference type="GO" id="GO:0005525">
    <property type="term" value="F:GTP binding"/>
    <property type="evidence" value="ECO:0007669"/>
    <property type="project" value="UniProtKB-KW"/>
</dbReference>
<accession>A0A8X6X130</accession>
<protein>
    <submittedName>
        <fullName evidence="6">Elongation factor 2</fullName>
    </submittedName>
</protein>
<dbReference type="SUPFAM" id="SSF54980">
    <property type="entry name" value="EF-G C-terminal domain-like"/>
    <property type="match status" value="1"/>
</dbReference>
<dbReference type="FunFam" id="3.30.70.870:FF:000002">
    <property type="entry name" value="Translation elongation factor 2"/>
    <property type="match status" value="1"/>
</dbReference>
<reference evidence="6" key="1">
    <citation type="submission" date="2020-08" db="EMBL/GenBank/DDBJ databases">
        <title>Multicomponent nature underlies the extraordinary mechanical properties of spider dragline silk.</title>
        <authorList>
            <person name="Kono N."/>
            <person name="Nakamura H."/>
            <person name="Mori M."/>
            <person name="Yoshida Y."/>
            <person name="Ohtoshi R."/>
            <person name="Malay A.D."/>
            <person name="Moran D.A.P."/>
            <person name="Tomita M."/>
            <person name="Numata K."/>
            <person name="Arakawa K."/>
        </authorList>
    </citation>
    <scope>NUCLEOTIDE SEQUENCE</scope>
</reference>
<dbReference type="PANTHER" id="PTHR42908:SF10">
    <property type="entry name" value="EUKARYOTIC TRANSLATION ELONGATION FACTOR 2"/>
    <property type="match status" value="1"/>
</dbReference>
<evidence type="ECO:0000256" key="1">
    <source>
        <dbReference type="ARBA" id="ARBA00022490"/>
    </source>
</evidence>
<dbReference type="AlphaFoldDB" id="A0A8X6X130"/>
<dbReference type="GO" id="GO:0043022">
    <property type="term" value="F:ribosome binding"/>
    <property type="evidence" value="ECO:0007669"/>
    <property type="project" value="TreeGrafter"/>
</dbReference>
<keyword evidence="3 6" id="KW-0251">Elongation factor</keyword>
<evidence type="ECO:0000313" key="6">
    <source>
        <dbReference type="EMBL" id="GFY43526.1"/>
    </source>
</evidence>
<evidence type="ECO:0000256" key="5">
    <source>
        <dbReference type="ARBA" id="ARBA00023134"/>
    </source>
</evidence>
<dbReference type="OrthoDB" id="3863715at2759"/>
<proteinExistence type="predicted"/>
<evidence type="ECO:0000256" key="4">
    <source>
        <dbReference type="ARBA" id="ARBA00022917"/>
    </source>
</evidence>
<comment type="caution">
    <text evidence="6">The sequence shown here is derived from an EMBL/GenBank/DDBJ whole genome shotgun (WGS) entry which is preliminary data.</text>
</comment>
<dbReference type="InterPro" id="IPR035647">
    <property type="entry name" value="EFG_III/V"/>
</dbReference>
<keyword evidence="1" id="KW-0963">Cytoplasm</keyword>
<dbReference type="GO" id="GO:1990904">
    <property type="term" value="C:ribonucleoprotein complex"/>
    <property type="evidence" value="ECO:0007669"/>
    <property type="project" value="TreeGrafter"/>
</dbReference>
<gene>
    <name evidence="6" type="primary">eef-2</name>
    <name evidence="6" type="ORF">TNIN_8601</name>
</gene>